<dbReference type="Gramene" id="TraesSTA2B03G01069070.1">
    <property type="protein sequence ID" value="TraesSTA2B03G01069070.1.CDS1"/>
    <property type="gene ID" value="TraesSTA2B03G01069070"/>
</dbReference>
<feature type="disulfide bond" evidence="3">
    <location>
        <begin position="53"/>
        <end position="67"/>
    </location>
</feature>
<dbReference type="Pfam" id="PF00187">
    <property type="entry name" value="Chitin_bind_1"/>
    <property type="match status" value="1"/>
</dbReference>
<feature type="signal peptide" evidence="5">
    <location>
        <begin position="1"/>
        <end position="32"/>
    </location>
</feature>
<dbReference type="STRING" id="4565.A0A3B6CHF7"/>
<sequence length="117" mass="11647">MKPHMSATVLRGAPRVAAILLAVVLAAVLATAVNGAQRCGDQARGAKCPNCLCCGKYGFCGSGDAYCGKGSCQSQCRGCRDDVVGQALPAEPGSTRATAASSASARGLNWTATTGGP</sequence>
<feature type="chain" id="PRO_5043172390" description="Chitin-binding type-1 domain-containing protein" evidence="5">
    <location>
        <begin position="33"/>
        <end position="117"/>
    </location>
</feature>
<gene>
    <name evidence="7" type="primary">LOC123042983</name>
</gene>
<keyword evidence="2 3" id="KW-1015">Disulfide bond</keyword>
<dbReference type="Gramene" id="TraesNOR2B03G01094210.1">
    <property type="protein sequence ID" value="TraesNOR2B03G01094210.1.CDS1"/>
    <property type="gene ID" value="TraesNOR2B03G01094210"/>
</dbReference>
<evidence type="ECO:0000313" key="7">
    <source>
        <dbReference type="EnsemblPlants" id="TraesCS2B02G622400.1"/>
    </source>
</evidence>
<name>A0A3B6CHF7_WHEAT</name>
<protein>
    <recommendedName>
        <fullName evidence="6">Chitin-binding type-1 domain-containing protein</fullName>
    </recommendedName>
</protein>
<feature type="disulfide bond" evidence="3">
    <location>
        <begin position="48"/>
        <end position="60"/>
    </location>
</feature>
<feature type="compositionally biased region" description="Low complexity" evidence="4">
    <location>
        <begin position="94"/>
        <end position="106"/>
    </location>
</feature>
<evidence type="ECO:0000256" key="2">
    <source>
        <dbReference type="ARBA" id="ARBA00023157"/>
    </source>
</evidence>
<dbReference type="Proteomes" id="UP000019116">
    <property type="component" value="Chromosome 2B"/>
</dbReference>
<dbReference type="GO" id="GO:0008061">
    <property type="term" value="F:chitin binding"/>
    <property type="evidence" value="ECO:0007669"/>
    <property type="project" value="UniProtKB-UniRule"/>
</dbReference>
<dbReference type="EnsemblPlants" id="TraesCS2B02G622400.1">
    <property type="protein sequence ID" value="TraesCS2B02G622400.1"/>
    <property type="gene ID" value="TraesCS2B02G622400"/>
</dbReference>
<feature type="region of interest" description="Disordered" evidence="4">
    <location>
        <begin position="90"/>
        <end position="117"/>
    </location>
</feature>
<proteinExistence type="predicted"/>
<feature type="disulfide bond" evidence="3">
    <location>
        <begin position="72"/>
        <end position="76"/>
    </location>
</feature>
<dbReference type="SMART" id="SM00270">
    <property type="entry name" value="ChtBD1"/>
    <property type="match status" value="1"/>
</dbReference>
<dbReference type="PROSITE" id="PS50941">
    <property type="entry name" value="CHIT_BIND_I_2"/>
    <property type="match status" value="1"/>
</dbReference>
<dbReference type="GeneID" id="123042983"/>
<dbReference type="Gramene" id="TraesWEE_scaffold_049831_01G000200.1">
    <property type="protein sequence ID" value="TraesWEE_scaffold_049831_01G000200.1"/>
    <property type="gene ID" value="TraesWEE_scaffold_049831_01G000200"/>
</dbReference>
<dbReference type="InterPro" id="IPR036861">
    <property type="entry name" value="Endochitinase-like_sf"/>
</dbReference>
<dbReference type="PaxDb" id="4565-Traes_2BL_8F37B9962.1"/>
<dbReference type="Gene3D" id="3.30.60.10">
    <property type="entry name" value="Endochitinase-like"/>
    <property type="match status" value="1"/>
</dbReference>
<evidence type="ECO:0000256" key="3">
    <source>
        <dbReference type="PROSITE-ProRule" id="PRU00261"/>
    </source>
</evidence>
<dbReference type="Gramene" id="TraesLDM2B03G01081730.1">
    <property type="protein sequence ID" value="TraesLDM2B03G01081730.1.CDS1"/>
    <property type="gene ID" value="TraesLDM2B03G01081730"/>
</dbReference>
<reference evidence="7" key="2">
    <citation type="submission" date="2018-10" db="UniProtKB">
        <authorList>
            <consortium name="EnsemblPlants"/>
        </authorList>
    </citation>
    <scope>IDENTIFICATION</scope>
</reference>
<evidence type="ECO:0000259" key="6">
    <source>
        <dbReference type="PROSITE" id="PS50941"/>
    </source>
</evidence>
<keyword evidence="8" id="KW-1185">Reference proteome</keyword>
<accession>A0A3B6CHF7</accession>
<dbReference type="InterPro" id="IPR001002">
    <property type="entry name" value="Chitin-bd_1"/>
</dbReference>
<keyword evidence="5" id="KW-0732">Signal</keyword>
<evidence type="ECO:0000256" key="1">
    <source>
        <dbReference type="ARBA" id="ARBA00022669"/>
    </source>
</evidence>
<dbReference type="Gramene" id="TraesCS2B02G622400.1">
    <property type="protein sequence ID" value="TraesCS2B02G622400.1"/>
    <property type="gene ID" value="TraesCS2B02G622400"/>
</dbReference>
<dbReference type="SUPFAM" id="SSF57016">
    <property type="entry name" value="Plant lectins/antimicrobial peptides"/>
    <property type="match status" value="1"/>
</dbReference>
<reference evidence="7" key="1">
    <citation type="submission" date="2018-08" db="EMBL/GenBank/DDBJ databases">
        <authorList>
            <person name="Rossello M."/>
        </authorList>
    </citation>
    <scope>NUCLEOTIDE SEQUENCE [LARGE SCALE GENOMIC DNA]</scope>
    <source>
        <strain evidence="7">cv. Chinese Spring</strain>
    </source>
</reference>
<evidence type="ECO:0000313" key="8">
    <source>
        <dbReference type="Proteomes" id="UP000019116"/>
    </source>
</evidence>
<organism evidence="7">
    <name type="scientific">Triticum aestivum</name>
    <name type="common">Wheat</name>
    <dbReference type="NCBI Taxonomy" id="4565"/>
    <lineage>
        <taxon>Eukaryota</taxon>
        <taxon>Viridiplantae</taxon>
        <taxon>Streptophyta</taxon>
        <taxon>Embryophyta</taxon>
        <taxon>Tracheophyta</taxon>
        <taxon>Spermatophyta</taxon>
        <taxon>Magnoliopsida</taxon>
        <taxon>Liliopsida</taxon>
        <taxon>Poales</taxon>
        <taxon>Poaceae</taxon>
        <taxon>BOP clade</taxon>
        <taxon>Pooideae</taxon>
        <taxon>Triticodae</taxon>
        <taxon>Triticeae</taxon>
        <taxon>Triticinae</taxon>
        <taxon>Triticum</taxon>
    </lineage>
</organism>
<dbReference type="PRINTS" id="PR00451">
    <property type="entry name" value="CHITINBINDNG"/>
</dbReference>
<dbReference type="SMR" id="A0A3B6CHF7"/>
<dbReference type="AlphaFoldDB" id="A0A3B6CHF7"/>
<evidence type="ECO:0000256" key="5">
    <source>
        <dbReference type="SAM" id="SignalP"/>
    </source>
</evidence>
<keyword evidence="1 3" id="KW-0147">Chitin-binding</keyword>
<dbReference type="OrthoDB" id="617225at2759"/>
<dbReference type="CDD" id="cd00035">
    <property type="entry name" value="ChtBD1"/>
    <property type="match status" value="1"/>
</dbReference>
<feature type="domain" description="Chitin-binding type-1" evidence="6">
    <location>
        <begin position="36"/>
        <end position="78"/>
    </location>
</feature>
<evidence type="ECO:0000256" key="4">
    <source>
        <dbReference type="SAM" id="MobiDB-lite"/>
    </source>
</evidence>
<dbReference type="RefSeq" id="XP_044321251.1">
    <property type="nucleotide sequence ID" value="XM_044465316.1"/>
</dbReference>
<feature type="disulfide bond" evidence="3">
    <location>
        <begin position="39"/>
        <end position="54"/>
    </location>
</feature>